<dbReference type="Proteomes" id="UP000325945">
    <property type="component" value="Unassembled WGS sequence"/>
</dbReference>
<dbReference type="InterPro" id="IPR002347">
    <property type="entry name" value="SDR_fam"/>
</dbReference>
<dbReference type="Gene3D" id="3.40.50.720">
    <property type="entry name" value="NAD(P)-binding Rossmann-like Domain"/>
    <property type="match status" value="1"/>
</dbReference>
<evidence type="ECO:0000256" key="1">
    <source>
        <dbReference type="SAM" id="MobiDB-lite"/>
    </source>
</evidence>
<gene>
    <name evidence="2" type="ORF">BDV39DRAFT_168783</name>
</gene>
<proteinExistence type="predicted"/>
<keyword evidence="3" id="KW-1185">Reference proteome</keyword>
<reference evidence="3" key="1">
    <citation type="submission" date="2019-04" db="EMBL/GenBank/DDBJ databases">
        <title>Friends and foes A comparative genomics studyof 23 Aspergillus species from section Flavi.</title>
        <authorList>
            <consortium name="DOE Joint Genome Institute"/>
            <person name="Kjaerbolling I."/>
            <person name="Vesth T."/>
            <person name="Frisvad J.C."/>
            <person name="Nybo J.L."/>
            <person name="Theobald S."/>
            <person name="Kildgaard S."/>
            <person name="Isbrandt T."/>
            <person name="Kuo A."/>
            <person name="Sato A."/>
            <person name="Lyhne E.K."/>
            <person name="Kogle M.E."/>
            <person name="Wiebenga A."/>
            <person name="Kun R.S."/>
            <person name="Lubbers R.J."/>
            <person name="Makela M.R."/>
            <person name="Barry K."/>
            <person name="Chovatia M."/>
            <person name="Clum A."/>
            <person name="Daum C."/>
            <person name="Haridas S."/>
            <person name="He G."/>
            <person name="LaButti K."/>
            <person name="Lipzen A."/>
            <person name="Mondo S."/>
            <person name="Riley R."/>
            <person name="Salamov A."/>
            <person name="Simmons B.A."/>
            <person name="Magnuson J.K."/>
            <person name="Henrissat B."/>
            <person name="Mortensen U.H."/>
            <person name="Larsen T.O."/>
            <person name="Devries R.P."/>
            <person name="Grigoriev I.V."/>
            <person name="Machida M."/>
            <person name="Baker S.E."/>
            <person name="Andersen M.R."/>
        </authorList>
    </citation>
    <scope>NUCLEOTIDE SEQUENCE [LARGE SCALE GENOMIC DNA]</scope>
    <source>
        <strain evidence="3">CBS 130017</strain>
    </source>
</reference>
<dbReference type="SUPFAM" id="SSF51735">
    <property type="entry name" value="NAD(P)-binding Rossmann-fold domains"/>
    <property type="match status" value="1"/>
</dbReference>
<sequence length="99" mass="10694">MASSLGDELHRFVNHFGSYYPGEEFQVDIPINNAGVSSNQYLNEKQQGPISPGEFGRVYRVNAMAPLLLTQAVAPYLPKGRSGRSVTVSSVSSSIGYQG</sequence>
<accession>A0A5N6XDZ2</accession>
<name>A0A5N6XDZ2_9EURO</name>
<organism evidence="2 3">
    <name type="scientific">Aspergillus sergii</name>
    <dbReference type="NCBI Taxonomy" id="1034303"/>
    <lineage>
        <taxon>Eukaryota</taxon>
        <taxon>Fungi</taxon>
        <taxon>Dikarya</taxon>
        <taxon>Ascomycota</taxon>
        <taxon>Pezizomycotina</taxon>
        <taxon>Eurotiomycetes</taxon>
        <taxon>Eurotiomycetidae</taxon>
        <taxon>Eurotiales</taxon>
        <taxon>Aspergillaceae</taxon>
        <taxon>Aspergillus</taxon>
        <taxon>Aspergillus subgen. Circumdati</taxon>
    </lineage>
</organism>
<evidence type="ECO:0000313" key="2">
    <source>
        <dbReference type="EMBL" id="KAE8331464.1"/>
    </source>
</evidence>
<dbReference type="AlphaFoldDB" id="A0A5N6XDZ2"/>
<dbReference type="EMBL" id="ML741769">
    <property type="protein sequence ID" value="KAE8331464.1"/>
    <property type="molecule type" value="Genomic_DNA"/>
</dbReference>
<feature type="region of interest" description="Disordered" evidence="1">
    <location>
        <begin position="80"/>
        <end position="99"/>
    </location>
</feature>
<evidence type="ECO:0000313" key="3">
    <source>
        <dbReference type="Proteomes" id="UP000325945"/>
    </source>
</evidence>
<dbReference type="InterPro" id="IPR036291">
    <property type="entry name" value="NAD(P)-bd_dom_sf"/>
</dbReference>
<protein>
    <submittedName>
        <fullName evidence="2">Uncharacterized protein</fullName>
    </submittedName>
</protein>
<dbReference type="Pfam" id="PF00106">
    <property type="entry name" value="adh_short"/>
    <property type="match status" value="1"/>
</dbReference>
<feature type="compositionally biased region" description="Low complexity" evidence="1">
    <location>
        <begin position="83"/>
        <end position="99"/>
    </location>
</feature>